<sequence length="612" mass="67019">MHDVDRSRISQLLVSEQNSLTELGLIAEFGPADDRTVELLEAGRQLLATLDAQIGRQQELTEAVSDTGTSDQQCRVTPRTRGEGDDGSTDSNPYRTAYLDRPGHAGAVGCGEAGDITLVEAPFEDQADAPDHTRYVSFDGDREETVVAVRASGPLQYVVSLATALASPRLVNRVLTDSRLESLEDPPAILRDARCIGGLSDEALEDPETLREAFIEWGTELEDLTAKLSAGEYEDRNRFRGSIMRLAHGLAGSIIHLFDALEIGVTRELRVPSGLDTNSLKELATTISIATAIQSKYGAFACYRQLFEAREEKRQSALSPTVDADDPLGTLIGSMVVRGEDVHRLRLKLEQSLETPAALAEGAPEFAVRVSLSTVDRAAYASAVTRILQSKNLRLTREIVSLLHALTGSPYAAARALQQLAGEDERRELRPDELRCALGTLEPEQLLSDLPPAVGRIVHTLLTAESRLSQRELADRADVSARTVRSYRDRLEALDLICVDENGYRLALSFQTATERHDPVVPTLLEENQTLLDAADALLETILPPDRYGDPDDPLGNVLFWPPDPLRVLKHPMVGSWMRLAAALTARGVNENNQTVQMGPQLEQQALWCTVD</sequence>
<evidence type="ECO:0000256" key="1">
    <source>
        <dbReference type="SAM" id="MobiDB-lite"/>
    </source>
</evidence>
<dbReference type="Pfam" id="PF13412">
    <property type="entry name" value="HTH_24"/>
    <property type="match status" value="1"/>
</dbReference>
<dbReference type="InterPro" id="IPR036388">
    <property type="entry name" value="WH-like_DNA-bd_sf"/>
</dbReference>
<dbReference type="SUPFAM" id="SSF46785">
    <property type="entry name" value="Winged helix' DNA-binding domain"/>
    <property type="match status" value="1"/>
</dbReference>
<gene>
    <name evidence="2" type="ORF">C491_15642</name>
</gene>
<evidence type="ECO:0000313" key="2">
    <source>
        <dbReference type="EMBL" id="ELY55613.1"/>
    </source>
</evidence>
<dbReference type="Proteomes" id="UP000011688">
    <property type="component" value="Unassembled WGS sequence"/>
</dbReference>
<dbReference type="RefSeq" id="WP_005557840.1">
    <property type="nucleotide sequence ID" value="NZ_AOIB01000030.1"/>
</dbReference>
<dbReference type="PATRIC" id="fig|1227497.3.peg.3159"/>
<dbReference type="AlphaFoldDB" id="L9X4V4"/>
<reference evidence="2 3" key="1">
    <citation type="journal article" date="2014" name="PLoS Genet.">
        <title>Phylogenetically driven sequencing of extremely halophilic archaea reveals strategies for static and dynamic osmo-response.</title>
        <authorList>
            <person name="Becker E.A."/>
            <person name="Seitzer P.M."/>
            <person name="Tritt A."/>
            <person name="Larsen D."/>
            <person name="Krusor M."/>
            <person name="Yao A.I."/>
            <person name="Wu D."/>
            <person name="Madern D."/>
            <person name="Eisen J.A."/>
            <person name="Darling A.E."/>
            <person name="Facciotti M.T."/>
        </authorList>
    </citation>
    <scope>NUCLEOTIDE SEQUENCE [LARGE SCALE GENOMIC DNA]</scope>
    <source>
        <strain evidence="2 3">DSM 10524</strain>
    </source>
</reference>
<organism evidence="2 3">
    <name type="scientific">Natronococcus amylolyticus DSM 10524</name>
    <dbReference type="NCBI Taxonomy" id="1227497"/>
    <lineage>
        <taxon>Archaea</taxon>
        <taxon>Methanobacteriati</taxon>
        <taxon>Methanobacteriota</taxon>
        <taxon>Stenosarchaea group</taxon>
        <taxon>Halobacteria</taxon>
        <taxon>Halobacteriales</taxon>
        <taxon>Natrialbaceae</taxon>
        <taxon>Natronococcus</taxon>
    </lineage>
</organism>
<dbReference type="STRING" id="1227497.C491_15642"/>
<name>L9X4V4_9EURY</name>
<proteinExistence type="predicted"/>
<dbReference type="InterPro" id="IPR036390">
    <property type="entry name" value="WH_DNA-bd_sf"/>
</dbReference>
<feature type="compositionally biased region" description="Polar residues" evidence="1">
    <location>
        <begin position="61"/>
        <end position="75"/>
    </location>
</feature>
<dbReference type="Gene3D" id="1.10.10.10">
    <property type="entry name" value="Winged helix-like DNA-binding domain superfamily/Winged helix DNA-binding domain"/>
    <property type="match status" value="1"/>
</dbReference>
<evidence type="ECO:0008006" key="4">
    <source>
        <dbReference type="Google" id="ProtNLM"/>
    </source>
</evidence>
<comment type="caution">
    <text evidence="2">The sequence shown here is derived from an EMBL/GenBank/DDBJ whole genome shotgun (WGS) entry which is preliminary data.</text>
</comment>
<evidence type="ECO:0000313" key="3">
    <source>
        <dbReference type="Proteomes" id="UP000011688"/>
    </source>
</evidence>
<dbReference type="EMBL" id="AOIB01000030">
    <property type="protein sequence ID" value="ELY55613.1"/>
    <property type="molecule type" value="Genomic_DNA"/>
</dbReference>
<accession>L9X4V4</accession>
<keyword evidence="3" id="KW-1185">Reference proteome</keyword>
<protein>
    <recommendedName>
        <fullName evidence="4">Helix-turn-helix type 11 domain-containing protein</fullName>
    </recommendedName>
</protein>
<feature type="region of interest" description="Disordered" evidence="1">
    <location>
        <begin position="61"/>
        <end position="94"/>
    </location>
</feature>
<dbReference type="eggNOG" id="arCOG04495">
    <property type="taxonomic scope" value="Archaea"/>
</dbReference>